<sequence>MENFDVELLARTFKGKEGTSGFGEYVNNMFDLTLNWDDLRWLVEYSKIPLIVKGIVRAFDAIKSLEAGACGIVVSNHGGRQIESTVSTIEALPKVVEAVNGRCPVFVDGGILSGSDIFLCITLGANMVFIGRSIIYGLSVGVRLFY</sequence>
<organism evidence="1 2">
    <name type="scientific">Panagrolaimus sp. PS1159</name>
    <dbReference type="NCBI Taxonomy" id="55785"/>
    <lineage>
        <taxon>Eukaryota</taxon>
        <taxon>Metazoa</taxon>
        <taxon>Ecdysozoa</taxon>
        <taxon>Nematoda</taxon>
        <taxon>Chromadorea</taxon>
        <taxon>Rhabditida</taxon>
        <taxon>Tylenchina</taxon>
        <taxon>Panagrolaimomorpha</taxon>
        <taxon>Panagrolaimoidea</taxon>
        <taxon>Panagrolaimidae</taxon>
        <taxon>Panagrolaimus</taxon>
    </lineage>
</organism>
<dbReference type="Proteomes" id="UP000887580">
    <property type="component" value="Unplaced"/>
</dbReference>
<name>A0AC35EWL7_9BILA</name>
<dbReference type="WBParaSite" id="PS1159_v2.g11473.t1">
    <property type="protein sequence ID" value="PS1159_v2.g11473.t1"/>
    <property type="gene ID" value="PS1159_v2.g11473"/>
</dbReference>
<evidence type="ECO:0000313" key="1">
    <source>
        <dbReference type="Proteomes" id="UP000887580"/>
    </source>
</evidence>
<evidence type="ECO:0000313" key="2">
    <source>
        <dbReference type="WBParaSite" id="PS1159_v2.g11473.t1"/>
    </source>
</evidence>
<protein>
    <submittedName>
        <fullName evidence="2">FMN hydroxy acid dehydrogenase domain-containing protein</fullName>
    </submittedName>
</protein>
<proteinExistence type="predicted"/>
<accession>A0AC35EWL7</accession>
<reference evidence="2" key="1">
    <citation type="submission" date="2022-11" db="UniProtKB">
        <authorList>
            <consortium name="WormBaseParasite"/>
        </authorList>
    </citation>
    <scope>IDENTIFICATION</scope>
</reference>